<evidence type="ECO:0000313" key="2">
    <source>
        <dbReference type="EMBL" id="DAD46667.1"/>
    </source>
</evidence>
<feature type="region of interest" description="Disordered" evidence="1">
    <location>
        <begin position="1"/>
        <end position="20"/>
    </location>
</feature>
<dbReference type="AlphaFoldDB" id="A0A822ZP33"/>
<organism evidence="2 3">
    <name type="scientific">Nelumbo nucifera</name>
    <name type="common">Sacred lotus</name>
    <dbReference type="NCBI Taxonomy" id="4432"/>
    <lineage>
        <taxon>Eukaryota</taxon>
        <taxon>Viridiplantae</taxon>
        <taxon>Streptophyta</taxon>
        <taxon>Embryophyta</taxon>
        <taxon>Tracheophyta</taxon>
        <taxon>Spermatophyta</taxon>
        <taxon>Magnoliopsida</taxon>
        <taxon>Proteales</taxon>
        <taxon>Nelumbonaceae</taxon>
        <taxon>Nelumbo</taxon>
    </lineage>
</organism>
<sequence>MTETDGDGNDDQYDENQEYNQPHTHPLPAALLIVLGSPEITHFVLHTLNNIHDIVLDVVQLLPLSFHHHRHVQEHLVQLKPALLNITILALIRLHRYFGAFGLWRHLLSSLVCCSRPRMSLMKTGLVQNHLGLLQELGEVMVNLILRCRRCHLQVDIASL</sequence>
<evidence type="ECO:0000256" key="1">
    <source>
        <dbReference type="SAM" id="MobiDB-lite"/>
    </source>
</evidence>
<proteinExistence type="predicted"/>
<reference evidence="2 3" key="1">
    <citation type="journal article" date="2020" name="Mol. Biol. Evol.">
        <title>Distinct Expression and Methylation Patterns for Genes with Different Fates following a Single Whole-Genome Duplication in Flowering Plants.</title>
        <authorList>
            <person name="Shi T."/>
            <person name="Rahmani R.S."/>
            <person name="Gugger P.F."/>
            <person name="Wang M."/>
            <person name="Li H."/>
            <person name="Zhang Y."/>
            <person name="Li Z."/>
            <person name="Wang Q."/>
            <person name="Van de Peer Y."/>
            <person name="Marchal K."/>
            <person name="Chen J."/>
        </authorList>
    </citation>
    <scope>NUCLEOTIDE SEQUENCE [LARGE SCALE GENOMIC DNA]</scope>
    <source>
        <tissue evidence="2">Leaf</tissue>
    </source>
</reference>
<dbReference type="Proteomes" id="UP000607653">
    <property type="component" value="Unassembled WGS sequence"/>
</dbReference>
<protein>
    <submittedName>
        <fullName evidence="2">Uncharacterized protein</fullName>
    </submittedName>
</protein>
<accession>A0A822ZP33</accession>
<feature type="compositionally biased region" description="Acidic residues" evidence="1">
    <location>
        <begin position="1"/>
        <end position="17"/>
    </location>
</feature>
<comment type="caution">
    <text evidence="2">The sequence shown here is derived from an EMBL/GenBank/DDBJ whole genome shotgun (WGS) entry which is preliminary data.</text>
</comment>
<name>A0A822ZP33_NELNU</name>
<gene>
    <name evidence="2" type="ORF">HUJ06_016604</name>
</gene>
<keyword evidence="3" id="KW-1185">Reference proteome</keyword>
<dbReference type="EMBL" id="DUZY01000008">
    <property type="protein sequence ID" value="DAD46667.1"/>
    <property type="molecule type" value="Genomic_DNA"/>
</dbReference>
<evidence type="ECO:0000313" key="3">
    <source>
        <dbReference type="Proteomes" id="UP000607653"/>
    </source>
</evidence>